<gene>
    <name evidence="10" type="ORF">GCM10022423_38240</name>
</gene>
<name>A0ABP7H5N1_9FLAO</name>
<keyword evidence="11" id="KW-1185">Reference proteome</keyword>
<keyword evidence="7" id="KW-0902">Two-component regulatory system</keyword>
<keyword evidence="6 10" id="KW-0067">ATP-binding</keyword>
<feature type="transmembrane region" description="Helical" evidence="8">
    <location>
        <begin position="31"/>
        <end position="48"/>
    </location>
</feature>
<dbReference type="EMBL" id="BAABDU010000007">
    <property type="protein sequence ID" value="GAA3778757.1"/>
    <property type="molecule type" value="Genomic_DNA"/>
</dbReference>
<comment type="caution">
    <text evidence="10">The sequence shown here is derived from an EMBL/GenBank/DDBJ whole genome shotgun (WGS) entry which is preliminary data.</text>
</comment>
<sequence length="444" mass="51610">MFKTLQTYKLLFFRLLAIVAAIEISIYVFKIGLLFTGIFGLFIVFLLIREMYFYVRNFVLLYDKTIASILQNDFSSDFTKHKTNNSYRELFQLYDTLKSRQNEQISKDIIYRSILNNIETGIVILQKQDNDWDIFLMNEYFSSHFNVPKVSKWKYLKNQLPSLCEIIEADDFHETKTSVEISINEQNKQTFVLQASRTEIFEKDYYIVLIDSIQNVVEKKEKDAWVNLMKVISHELLNSITPIRSICQNLQDLVEQDSLSAEDLEDIKNSVITMLRRSDHLQKFVEGYRKLAMLPSPKKEKTELSHLIDNCLQIMNPLFRKDDIEVVNSISLKRLINVDQQQTEQVIINLLTNSINALKNTVQKQILISAEAKENRIFIRITDNGNGIEKEIEDKVFLPFFTTRNEGAGIGLTLSKNIIEAHGGYISFKTENGKTVFEICLIEG</sequence>
<evidence type="ECO:0000256" key="3">
    <source>
        <dbReference type="ARBA" id="ARBA00022679"/>
    </source>
</evidence>
<organism evidence="10 11">
    <name type="scientific">Flavobacterium ginsengiterrae</name>
    <dbReference type="NCBI Taxonomy" id="871695"/>
    <lineage>
        <taxon>Bacteria</taxon>
        <taxon>Pseudomonadati</taxon>
        <taxon>Bacteroidota</taxon>
        <taxon>Flavobacteriia</taxon>
        <taxon>Flavobacteriales</taxon>
        <taxon>Flavobacteriaceae</taxon>
        <taxon>Flavobacterium</taxon>
    </lineage>
</organism>
<dbReference type="Pfam" id="PF02518">
    <property type="entry name" value="HATPase_c"/>
    <property type="match status" value="1"/>
</dbReference>
<dbReference type="SUPFAM" id="SSF55874">
    <property type="entry name" value="ATPase domain of HSP90 chaperone/DNA topoisomerase II/histidine kinase"/>
    <property type="match status" value="1"/>
</dbReference>
<protein>
    <recommendedName>
        <fullName evidence="2">histidine kinase</fullName>
        <ecNumber evidence="2">2.7.13.3</ecNumber>
    </recommendedName>
</protein>
<evidence type="ECO:0000256" key="4">
    <source>
        <dbReference type="ARBA" id="ARBA00022741"/>
    </source>
</evidence>
<dbReference type="SMART" id="SM00387">
    <property type="entry name" value="HATPase_c"/>
    <property type="match status" value="1"/>
</dbReference>
<keyword evidence="8" id="KW-1133">Transmembrane helix</keyword>
<keyword evidence="5" id="KW-0418">Kinase</keyword>
<evidence type="ECO:0000259" key="9">
    <source>
        <dbReference type="PROSITE" id="PS50109"/>
    </source>
</evidence>
<dbReference type="GO" id="GO:0005524">
    <property type="term" value="F:ATP binding"/>
    <property type="evidence" value="ECO:0007669"/>
    <property type="project" value="UniProtKB-KW"/>
</dbReference>
<evidence type="ECO:0000256" key="5">
    <source>
        <dbReference type="ARBA" id="ARBA00022777"/>
    </source>
</evidence>
<dbReference type="EC" id="2.7.13.3" evidence="2"/>
<keyword evidence="8" id="KW-0472">Membrane</keyword>
<dbReference type="InterPro" id="IPR003594">
    <property type="entry name" value="HATPase_dom"/>
</dbReference>
<reference evidence="11" key="1">
    <citation type="journal article" date="2019" name="Int. J. Syst. Evol. Microbiol.">
        <title>The Global Catalogue of Microorganisms (GCM) 10K type strain sequencing project: providing services to taxonomists for standard genome sequencing and annotation.</title>
        <authorList>
            <consortium name="The Broad Institute Genomics Platform"/>
            <consortium name="The Broad Institute Genome Sequencing Center for Infectious Disease"/>
            <person name="Wu L."/>
            <person name="Ma J."/>
        </authorList>
    </citation>
    <scope>NUCLEOTIDE SEQUENCE [LARGE SCALE GENOMIC DNA]</scope>
    <source>
        <strain evidence="11">JCM 17337</strain>
    </source>
</reference>
<evidence type="ECO:0000256" key="6">
    <source>
        <dbReference type="ARBA" id="ARBA00022840"/>
    </source>
</evidence>
<dbReference type="InterPro" id="IPR005467">
    <property type="entry name" value="His_kinase_dom"/>
</dbReference>
<dbReference type="Proteomes" id="UP001500748">
    <property type="component" value="Unassembled WGS sequence"/>
</dbReference>
<keyword evidence="4" id="KW-0547">Nucleotide-binding</keyword>
<dbReference type="InterPro" id="IPR036890">
    <property type="entry name" value="HATPase_C_sf"/>
</dbReference>
<keyword evidence="8" id="KW-0812">Transmembrane</keyword>
<dbReference type="InterPro" id="IPR004358">
    <property type="entry name" value="Sig_transdc_His_kin-like_C"/>
</dbReference>
<dbReference type="RefSeq" id="WP_345146289.1">
    <property type="nucleotide sequence ID" value="NZ_BAABDU010000007.1"/>
</dbReference>
<dbReference type="PANTHER" id="PTHR42878">
    <property type="entry name" value="TWO-COMPONENT HISTIDINE KINASE"/>
    <property type="match status" value="1"/>
</dbReference>
<dbReference type="PROSITE" id="PS50109">
    <property type="entry name" value="HIS_KIN"/>
    <property type="match status" value="1"/>
</dbReference>
<accession>A0ABP7H5N1</accession>
<evidence type="ECO:0000256" key="1">
    <source>
        <dbReference type="ARBA" id="ARBA00000085"/>
    </source>
</evidence>
<feature type="domain" description="Histidine kinase" evidence="9">
    <location>
        <begin position="231"/>
        <end position="444"/>
    </location>
</feature>
<dbReference type="InterPro" id="IPR050351">
    <property type="entry name" value="BphY/WalK/GraS-like"/>
</dbReference>
<proteinExistence type="predicted"/>
<evidence type="ECO:0000256" key="2">
    <source>
        <dbReference type="ARBA" id="ARBA00012438"/>
    </source>
</evidence>
<keyword evidence="3" id="KW-0808">Transferase</keyword>
<evidence type="ECO:0000313" key="11">
    <source>
        <dbReference type="Proteomes" id="UP001500748"/>
    </source>
</evidence>
<comment type="catalytic activity">
    <reaction evidence="1">
        <text>ATP + protein L-histidine = ADP + protein N-phospho-L-histidine.</text>
        <dbReference type="EC" id="2.7.13.3"/>
    </reaction>
</comment>
<dbReference type="Gene3D" id="3.30.565.10">
    <property type="entry name" value="Histidine kinase-like ATPase, C-terminal domain"/>
    <property type="match status" value="1"/>
</dbReference>
<evidence type="ECO:0000313" key="10">
    <source>
        <dbReference type="EMBL" id="GAA3778757.1"/>
    </source>
</evidence>
<evidence type="ECO:0000256" key="8">
    <source>
        <dbReference type="SAM" id="Phobius"/>
    </source>
</evidence>
<dbReference type="PANTHER" id="PTHR42878:SF7">
    <property type="entry name" value="SENSOR HISTIDINE KINASE GLRK"/>
    <property type="match status" value="1"/>
</dbReference>
<evidence type="ECO:0000256" key="7">
    <source>
        <dbReference type="ARBA" id="ARBA00023012"/>
    </source>
</evidence>
<dbReference type="PRINTS" id="PR00344">
    <property type="entry name" value="BCTRLSENSOR"/>
</dbReference>